<dbReference type="Gene3D" id="1.50.10.10">
    <property type="match status" value="1"/>
</dbReference>
<protein>
    <submittedName>
        <fullName evidence="2">Glycosyl hydrolase family 88</fullName>
    </submittedName>
</protein>
<accession>A0A6I5N6Q9</accession>
<reference evidence="2 3" key="1">
    <citation type="submission" date="2019-09" db="EMBL/GenBank/DDBJ databases">
        <title>Phylogenetic characterization of a novel taxon of the genus Bifidobacterium: Bifidobacterium choloepi sp. nov.</title>
        <authorList>
            <person name="Modesto M."/>
            <person name="Satti M."/>
        </authorList>
    </citation>
    <scope>NUCLEOTIDE SEQUENCE [LARGE SCALE GENOMIC DNA]</scope>
    <source>
        <strain evidence="2 3">BRDM6</strain>
    </source>
</reference>
<dbReference type="EMBL" id="VYSG01000001">
    <property type="protein sequence ID" value="NEG69491.1"/>
    <property type="molecule type" value="Genomic_DNA"/>
</dbReference>
<proteinExistence type="predicted"/>
<dbReference type="PANTHER" id="PTHR33886:SF8">
    <property type="entry name" value="UNSATURATED RHAMNOGALACTURONAN HYDROLASE (EUROFUNG)"/>
    <property type="match status" value="1"/>
</dbReference>
<keyword evidence="1 2" id="KW-0378">Hydrolase</keyword>
<dbReference type="Proteomes" id="UP000469292">
    <property type="component" value="Unassembled WGS sequence"/>
</dbReference>
<keyword evidence="3" id="KW-1185">Reference proteome</keyword>
<evidence type="ECO:0000313" key="3">
    <source>
        <dbReference type="Proteomes" id="UP000469292"/>
    </source>
</evidence>
<dbReference type="RefSeq" id="WP_163227050.1">
    <property type="nucleotide sequence ID" value="NZ_VYSG01000001.1"/>
</dbReference>
<evidence type="ECO:0000313" key="2">
    <source>
        <dbReference type="EMBL" id="NEG69491.1"/>
    </source>
</evidence>
<dbReference type="GO" id="GO:0005975">
    <property type="term" value="P:carbohydrate metabolic process"/>
    <property type="evidence" value="ECO:0007669"/>
    <property type="project" value="InterPro"/>
</dbReference>
<dbReference type="InterPro" id="IPR052043">
    <property type="entry name" value="PolySaccharide_Degr_Enz"/>
</dbReference>
<dbReference type="SUPFAM" id="SSF48208">
    <property type="entry name" value="Six-hairpin glycosidases"/>
    <property type="match status" value="1"/>
</dbReference>
<sequence>MGSSRILNTYIQQLIDDSTPENPAWNIEKSRAGSTNTWNYIDGCMIKALIELYGITGKDVYLDFADRFIDHFVLDDGTIKYYDPKEYNLDNVNAGKTLYRLYEITGKRKYRKAMDTIYGQLQEQPRTKEGNFWHKLIYPHQVWLDGLYMAQPFYMQYELTFRDGHACSDSFHQFQVVRELMRNSRNGLYYHAYDSSRKDFWCDPVTGLSNNFWLRAEGWFAMALIDTWELMPANMSEEKDTLRRMFQELIDAMLPYQDADTGMWYQVINLGRIAPNYLETSGSAIFANAIMKGARLGVLDEHYYDYGHKAFQGICDLNLNEQDGKLLLDNICLVAGLGNTDHREGTFDYYMREPKVRNDAKGVAPLILAYIETIRHDQQQAAADMDGLVGANGQPVVRNGRGEAQR</sequence>
<name>A0A6I5N6Q9_9BIFI</name>
<dbReference type="PANTHER" id="PTHR33886">
    <property type="entry name" value="UNSATURATED RHAMNOGALACTURONAN HYDROLASE (EUROFUNG)"/>
    <property type="match status" value="1"/>
</dbReference>
<dbReference type="GO" id="GO:0016787">
    <property type="term" value="F:hydrolase activity"/>
    <property type="evidence" value="ECO:0007669"/>
    <property type="project" value="UniProtKB-KW"/>
</dbReference>
<dbReference type="InterPro" id="IPR008928">
    <property type="entry name" value="6-hairpin_glycosidase_sf"/>
</dbReference>
<dbReference type="InterPro" id="IPR012341">
    <property type="entry name" value="6hp_glycosidase-like_sf"/>
</dbReference>
<dbReference type="AlphaFoldDB" id="A0A6I5N6Q9"/>
<dbReference type="InterPro" id="IPR010905">
    <property type="entry name" value="Glyco_hydro_88"/>
</dbReference>
<gene>
    <name evidence="2" type="ORF">F6S87_02400</name>
</gene>
<comment type="caution">
    <text evidence="2">The sequence shown here is derived from an EMBL/GenBank/DDBJ whole genome shotgun (WGS) entry which is preliminary data.</text>
</comment>
<dbReference type="Pfam" id="PF07470">
    <property type="entry name" value="Glyco_hydro_88"/>
    <property type="match status" value="1"/>
</dbReference>
<evidence type="ECO:0000256" key="1">
    <source>
        <dbReference type="ARBA" id="ARBA00022801"/>
    </source>
</evidence>
<organism evidence="2 3">
    <name type="scientific">Bifidobacterium choloepi</name>
    <dbReference type="NCBI Taxonomy" id="2614131"/>
    <lineage>
        <taxon>Bacteria</taxon>
        <taxon>Bacillati</taxon>
        <taxon>Actinomycetota</taxon>
        <taxon>Actinomycetes</taxon>
        <taxon>Bifidobacteriales</taxon>
        <taxon>Bifidobacteriaceae</taxon>
        <taxon>Bifidobacterium</taxon>
    </lineage>
</organism>